<evidence type="ECO:0000256" key="1">
    <source>
        <dbReference type="ARBA" id="ARBA00001970"/>
    </source>
</evidence>
<keyword evidence="5" id="KW-0349">Heme</keyword>
<evidence type="ECO:0000256" key="3">
    <source>
        <dbReference type="ARBA" id="ARBA00022448"/>
    </source>
</evidence>
<evidence type="ECO:0000256" key="7">
    <source>
        <dbReference type="ARBA" id="ARBA00022723"/>
    </source>
</evidence>
<feature type="domain" description="Cytochrome b561 bacterial/Ni-hydrogenase" evidence="14">
    <location>
        <begin position="6"/>
        <end position="176"/>
    </location>
</feature>
<keyword evidence="3" id="KW-0813">Transport</keyword>
<name>A0AB39CLG5_9BURK</name>
<proteinExistence type="inferred from homology"/>
<evidence type="ECO:0000256" key="5">
    <source>
        <dbReference type="ARBA" id="ARBA00022617"/>
    </source>
</evidence>
<comment type="cofactor">
    <cofactor evidence="1">
        <name>heme b</name>
        <dbReference type="ChEBI" id="CHEBI:60344"/>
    </cofactor>
</comment>
<dbReference type="InterPro" id="IPR052168">
    <property type="entry name" value="Cytochrome_b561_oxidase"/>
</dbReference>
<dbReference type="RefSeq" id="WP_368643826.1">
    <property type="nucleotide sequence ID" value="NZ_CP158252.1"/>
</dbReference>
<sequence>MNAPSRYTRTAIFLHWLVGLGLIGTFALGFYMEGLPLSPAKLKLYSWHKWAGITLLALAVVRLAWRMSHPAPDLPPEMGPKARLAAHAGHWALYVLMLAIPISGWLMSSAQGFSVVWFGVLPLPDLVAKNAALGEVFGSVHVVLNYTLLLAVAGHVGAALQHHFIKKDAVMARMLPFAGRA</sequence>
<keyword evidence="8" id="KW-0249">Electron transport</keyword>
<evidence type="ECO:0000259" key="14">
    <source>
        <dbReference type="Pfam" id="PF01292"/>
    </source>
</evidence>
<feature type="transmembrane region" description="Helical" evidence="13">
    <location>
        <begin position="140"/>
        <end position="160"/>
    </location>
</feature>
<dbReference type="Pfam" id="PF01292">
    <property type="entry name" value="Ni_hydr_CYTB"/>
    <property type="match status" value="1"/>
</dbReference>
<dbReference type="GO" id="GO:0022904">
    <property type="term" value="P:respiratory electron transport chain"/>
    <property type="evidence" value="ECO:0007669"/>
    <property type="project" value="InterPro"/>
</dbReference>
<evidence type="ECO:0000256" key="8">
    <source>
        <dbReference type="ARBA" id="ARBA00022982"/>
    </source>
</evidence>
<dbReference type="GO" id="GO:0020037">
    <property type="term" value="F:heme binding"/>
    <property type="evidence" value="ECO:0007669"/>
    <property type="project" value="TreeGrafter"/>
</dbReference>
<keyword evidence="9 13" id="KW-1133">Transmembrane helix</keyword>
<keyword evidence="10" id="KW-0408">Iron</keyword>
<dbReference type="EMBL" id="CP158252">
    <property type="protein sequence ID" value="XDJ42816.1"/>
    <property type="molecule type" value="Genomic_DNA"/>
</dbReference>
<evidence type="ECO:0000256" key="4">
    <source>
        <dbReference type="ARBA" id="ARBA00022475"/>
    </source>
</evidence>
<dbReference type="SUPFAM" id="SSF81342">
    <property type="entry name" value="Transmembrane di-heme cytochromes"/>
    <property type="match status" value="1"/>
</dbReference>
<reference evidence="15" key="1">
    <citation type="submission" date="2024-05" db="EMBL/GenBank/DDBJ databases">
        <authorList>
            <person name="Luo Y.-C."/>
            <person name="Nicholds J."/>
            <person name="Mortimer T."/>
            <person name="Maboni G."/>
        </authorList>
    </citation>
    <scope>NUCLEOTIDE SEQUENCE</scope>
    <source>
        <strain evidence="15">153920</strain>
    </source>
</reference>
<gene>
    <name evidence="15" type="ORF">ABRY99_04380</name>
</gene>
<evidence type="ECO:0000256" key="6">
    <source>
        <dbReference type="ARBA" id="ARBA00022692"/>
    </source>
</evidence>
<keyword evidence="4" id="KW-1003">Cell membrane</keyword>
<evidence type="ECO:0000256" key="10">
    <source>
        <dbReference type="ARBA" id="ARBA00023004"/>
    </source>
</evidence>
<evidence type="ECO:0000256" key="12">
    <source>
        <dbReference type="ARBA" id="ARBA00037975"/>
    </source>
</evidence>
<dbReference type="GO" id="GO:0046872">
    <property type="term" value="F:metal ion binding"/>
    <property type="evidence" value="ECO:0007669"/>
    <property type="project" value="UniProtKB-KW"/>
</dbReference>
<keyword evidence="7" id="KW-0479">Metal-binding</keyword>
<dbReference type="PANTHER" id="PTHR30529">
    <property type="entry name" value="CYTOCHROME B561"/>
    <property type="match status" value="1"/>
</dbReference>
<dbReference type="AlphaFoldDB" id="A0AB39CLG5"/>
<organism evidence="15">
    <name type="scientific">Castellaniella ginsengisoli</name>
    <dbReference type="NCBI Taxonomy" id="546114"/>
    <lineage>
        <taxon>Bacteria</taxon>
        <taxon>Pseudomonadati</taxon>
        <taxon>Pseudomonadota</taxon>
        <taxon>Betaproteobacteria</taxon>
        <taxon>Burkholderiales</taxon>
        <taxon>Alcaligenaceae</taxon>
        <taxon>Castellaniella</taxon>
    </lineage>
</organism>
<feature type="transmembrane region" description="Helical" evidence="13">
    <location>
        <begin position="47"/>
        <end position="65"/>
    </location>
</feature>
<keyword evidence="6 13" id="KW-0812">Transmembrane</keyword>
<evidence type="ECO:0000256" key="13">
    <source>
        <dbReference type="SAM" id="Phobius"/>
    </source>
</evidence>
<comment type="similarity">
    <text evidence="12">Belongs to the cytochrome b561 family.</text>
</comment>
<evidence type="ECO:0000256" key="2">
    <source>
        <dbReference type="ARBA" id="ARBA00004651"/>
    </source>
</evidence>
<dbReference type="InterPro" id="IPR011577">
    <property type="entry name" value="Cyt_b561_bac/Ni-Hgenase"/>
</dbReference>
<keyword evidence="11 13" id="KW-0472">Membrane</keyword>
<comment type="subcellular location">
    <subcellularLocation>
        <location evidence="2">Cell membrane</location>
        <topology evidence="2">Multi-pass membrane protein</topology>
    </subcellularLocation>
</comment>
<evidence type="ECO:0000256" key="11">
    <source>
        <dbReference type="ARBA" id="ARBA00023136"/>
    </source>
</evidence>
<dbReference type="InterPro" id="IPR016174">
    <property type="entry name" value="Di-haem_cyt_TM"/>
</dbReference>
<dbReference type="GO" id="GO:0005886">
    <property type="term" value="C:plasma membrane"/>
    <property type="evidence" value="ECO:0007669"/>
    <property type="project" value="UniProtKB-SubCell"/>
</dbReference>
<evidence type="ECO:0000313" key="15">
    <source>
        <dbReference type="EMBL" id="XDJ42816.1"/>
    </source>
</evidence>
<protein>
    <submittedName>
        <fullName evidence="15">Cytochrome b</fullName>
    </submittedName>
</protein>
<evidence type="ECO:0000256" key="9">
    <source>
        <dbReference type="ARBA" id="ARBA00022989"/>
    </source>
</evidence>
<accession>A0AB39CLG5</accession>
<feature type="transmembrane region" description="Helical" evidence="13">
    <location>
        <begin position="12"/>
        <end position="32"/>
    </location>
</feature>
<dbReference type="PANTHER" id="PTHR30529:SF1">
    <property type="entry name" value="CYTOCHROME B561 HOMOLOG 2"/>
    <property type="match status" value="1"/>
</dbReference>
<dbReference type="Gene3D" id="1.20.950.20">
    <property type="entry name" value="Transmembrane di-heme cytochromes, Chain C"/>
    <property type="match status" value="1"/>
</dbReference>
<dbReference type="GO" id="GO:0009055">
    <property type="term" value="F:electron transfer activity"/>
    <property type="evidence" value="ECO:0007669"/>
    <property type="project" value="InterPro"/>
</dbReference>
<feature type="transmembrane region" description="Helical" evidence="13">
    <location>
        <begin position="91"/>
        <end position="120"/>
    </location>
</feature>